<gene>
    <name evidence="1" type="ORF">S06H3_48423</name>
</gene>
<feature type="non-terminal residue" evidence="1">
    <location>
        <position position="1"/>
    </location>
</feature>
<name>X1ND78_9ZZZZ</name>
<comment type="caution">
    <text evidence="1">The sequence shown here is derived from an EMBL/GenBank/DDBJ whole genome shotgun (WGS) entry which is preliminary data.</text>
</comment>
<evidence type="ECO:0000313" key="1">
    <source>
        <dbReference type="EMBL" id="GAI41952.1"/>
    </source>
</evidence>
<dbReference type="EMBL" id="BARV01030489">
    <property type="protein sequence ID" value="GAI41952.1"/>
    <property type="molecule type" value="Genomic_DNA"/>
</dbReference>
<organism evidence="1">
    <name type="scientific">marine sediment metagenome</name>
    <dbReference type="NCBI Taxonomy" id="412755"/>
    <lineage>
        <taxon>unclassified sequences</taxon>
        <taxon>metagenomes</taxon>
        <taxon>ecological metagenomes</taxon>
    </lineage>
</organism>
<accession>X1ND78</accession>
<evidence type="ECO:0008006" key="2">
    <source>
        <dbReference type="Google" id="ProtNLM"/>
    </source>
</evidence>
<dbReference type="InterPro" id="IPR016750">
    <property type="entry name" value="Aceto_COase_bsu/gsu"/>
</dbReference>
<protein>
    <recommendedName>
        <fullName evidence="2">Acetone carboxylase subunit gamma</fullName>
    </recommendedName>
</protein>
<sequence>LLDTEAVPPGYPTIFNFLPDIDAFYKEWLGRRAPDR</sequence>
<dbReference type="Pfam" id="PF08882">
    <property type="entry name" value="Acetone_carb_G"/>
    <property type="match status" value="1"/>
</dbReference>
<dbReference type="AlphaFoldDB" id="X1ND78"/>
<reference evidence="1" key="1">
    <citation type="journal article" date="2014" name="Front. Microbiol.">
        <title>High frequency of phylogenetically diverse reductive dehalogenase-homologous genes in deep subseafloor sedimentary metagenomes.</title>
        <authorList>
            <person name="Kawai M."/>
            <person name="Futagami T."/>
            <person name="Toyoda A."/>
            <person name="Takaki Y."/>
            <person name="Nishi S."/>
            <person name="Hori S."/>
            <person name="Arai W."/>
            <person name="Tsubouchi T."/>
            <person name="Morono Y."/>
            <person name="Uchiyama I."/>
            <person name="Ito T."/>
            <person name="Fujiyama A."/>
            <person name="Inagaki F."/>
            <person name="Takami H."/>
        </authorList>
    </citation>
    <scope>NUCLEOTIDE SEQUENCE</scope>
    <source>
        <strain evidence="1">Expedition CK06-06</strain>
    </source>
</reference>
<proteinExistence type="predicted"/>